<evidence type="ECO:0000256" key="17">
    <source>
        <dbReference type="SAM" id="MobiDB-lite"/>
    </source>
</evidence>
<evidence type="ECO:0000256" key="13">
    <source>
        <dbReference type="ARBA" id="ARBA00023204"/>
    </source>
</evidence>
<keyword evidence="21" id="KW-1185">Reference proteome</keyword>
<dbReference type="GO" id="GO:0003887">
    <property type="term" value="F:DNA-directed DNA polymerase activity"/>
    <property type="evidence" value="ECO:0007669"/>
    <property type="project" value="UniProtKB-UniRule"/>
</dbReference>
<dbReference type="InterPro" id="IPR050116">
    <property type="entry name" value="DNA_polymerase-Y"/>
</dbReference>
<evidence type="ECO:0000256" key="10">
    <source>
        <dbReference type="ARBA" id="ARBA00022842"/>
    </source>
</evidence>
<keyword evidence="10 16" id="KW-0460">Magnesium</keyword>
<dbReference type="Gene3D" id="3.40.1170.60">
    <property type="match status" value="1"/>
</dbReference>
<comment type="similarity">
    <text evidence="2 16">Belongs to the DNA polymerase type-Y family.</text>
</comment>
<evidence type="ECO:0000313" key="19">
    <source>
        <dbReference type="EMBL" id="KZX22705.1"/>
    </source>
</evidence>
<feature type="binding site" evidence="16">
    <location>
        <position position="27"/>
    </location>
    <ligand>
        <name>Mg(2+)</name>
        <dbReference type="ChEBI" id="CHEBI:18420"/>
    </ligand>
</feature>
<evidence type="ECO:0000313" key="22">
    <source>
        <dbReference type="Proteomes" id="UP000465031"/>
    </source>
</evidence>
<keyword evidence="6 16" id="KW-0548">Nucleotidyltransferase</keyword>
<keyword evidence="12 16" id="KW-0238">DNA-binding</keyword>
<reference evidence="19 21" key="1">
    <citation type="submission" date="2015-08" db="EMBL/GenBank/DDBJ databases">
        <title>Draft Genome Sequence of Rathayibacter sp. Strain VKM Ac-2596 Isolated from Leaf Gall Induced by Plant-Parasitic Nematodes.</title>
        <authorList>
            <person name="Vasilenko O.V."/>
            <person name="Starodumova I.P."/>
            <person name="Tarlachkov S.V."/>
            <person name="Dorofeeva L.V."/>
            <person name="Evtushenko L.I."/>
        </authorList>
    </citation>
    <scope>NUCLEOTIDE SEQUENCE [LARGE SCALE GENOMIC DNA]</scope>
    <source>
        <strain evidence="19 21">VKM Ac-2596</strain>
    </source>
</reference>
<feature type="region of interest" description="Disordered" evidence="17">
    <location>
        <begin position="404"/>
        <end position="426"/>
    </location>
</feature>
<comment type="cofactor">
    <cofactor evidence="16">
        <name>Mg(2+)</name>
        <dbReference type="ChEBI" id="CHEBI:18420"/>
    </cofactor>
    <text evidence="16">Binds 2 magnesium ions per subunit.</text>
</comment>
<gene>
    <name evidence="16 19" type="primary">dinB</name>
    <name evidence="19" type="ORF">ACH61_00196</name>
    <name evidence="20" type="ORF">GSU10_08085</name>
</gene>
<dbReference type="HAMAP" id="MF_01113">
    <property type="entry name" value="DNApol_IV"/>
    <property type="match status" value="1"/>
</dbReference>
<feature type="domain" description="UmuC" evidence="18">
    <location>
        <begin position="23"/>
        <end position="203"/>
    </location>
</feature>
<evidence type="ECO:0000256" key="8">
    <source>
        <dbReference type="ARBA" id="ARBA00022723"/>
    </source>
</evidence>
<keyword evidence="11 16" id="KW-0239">DNA-directed DNA polymerase</keyword>
<dbReference type="GO" id="GO:0003684">
    <property type="term" value="F:damaged DNA binding"/>
    <property type="evidence" value="ECO:0007669"/>
    <property type="project" value="InterPro"/>
</dbReference>
<evidence type="ECO:0000256" key="11">
    <source>
        <dbReference type="ARBA" id="ARBA00022932"/>
    </source>
</evidence>
<dbReference type="Gene3D" id="3.30.1490.100">
    <property type="entry name" value="DNA polymerase, Y-family, little finger domain"/>
    <property type="match status" value="1"/>
</dbReference>
<evidence type="ECO:0000256" key="12">
    <source>
        <dbReference type="ARBA" id="ARBA00023125"/>
    </source>
</evidence>
<evidence type="ECO:0000256" key="15">
    <source>
        <dbReference type="ARBA" id="ARBA00049244"/>
    </source>
</evidence>
<dbReference type="GO" id="GO:0000287">
    <property type="term" value="F:magnesium ion binding"/>
    <property type="evidence" value="ECO:0007669"/>
    <property type="project" value="UniProtKB-UniRule"/>
</dbReference>
<dbReference type="GO" id="GO:0006281">
    <property type="term" value="P:DNA repair"/>
    <property type="evidence" value="ECO:0007669"/>
    <property type="project" value="UniProtKB-UniRule"/>
</dbReference>
<evidence type="ECO:0000256" key="7">
    <source>
        <dbReference type="ARBA" id="ARBA00022705"/>
    </source>
</evidence>
<dbReference type="PANTHER" id="PTHR11076:SF33">
    <property type="entry name" value="DNA POLYMERASE KAPPA"/>
    <property type="match status" value="1"/>
</dbReference>
<comment type="subcellular location">
    <subcellularLocation>
        <location evidence="1 16">Cytoplasm</location>
    </subcellularLocation>
</comment>
<dbReference type="GO" id="GO:0005829">
    <property type="term" value="C:cytosol"/>
    <property type="evidence" value="ECO:0007669"/>
    <property type="project" value="TreeGrafter"/>
</dbReference>
<dbReference type="Pfam" id="PF21999">
    <property type="entry name" value="IMS_HHH_1"/>
    <property type="match status" value="1"/>
</dbReference>
<dbReference type="InterPro" id="IPR017961">
    <property type="entry name" value="DNA_pol_Y-fam_little_finger"/>
</dbReference>
<dbReference type="Gene3D" id="3.30.70.270">
    <property type="match status" value="1"/>
</dbReference>
<reference evidence="22" key="3">
    <citation type="submission" date="2019-12" db="EMBL/GenBank/DDBJ databases">
        <title>Complete and draft genome sequences of new strains and members of some known species of the genus Rathayibacter isolated from plants.</title>
        <authorList>
            <person name="Tarlachkov S.V."/>
            <person name="Starodumova I.P."/>
            <person name="Dorofeeva L.V."/>
            <person name="Prisyazhnaya N.V."/>
            <person name="Leyn S."/>
            <person name="Zlamal J."/>
            <person name="Elan M."/>
            <person name="Osterman A.L."/>
            <person name="Nadler S."/>
            <person name="Subbotin S.A."/>
            <person name="Evtushenko L.I."/>
        </authorList>
    </citation>
    <scope>NUCLEOTIDE SEQUENCE [LARGE SCALE GENOMIC DNA]</scope>
    <source>
        <strain evidence="22">VKM Ac-2761</strain>
    </source>
</reference>
<dbReference type="FunFam" id="3.30.1490.100:FF:000004">
    <property type="entry name" value="DNA polymerase IV"/>
    <property type="match status" value="1"/>
</dbReference>
<protein>
    <recommendedName>
        <fullName evidence="16">DNA polymerase IV</fullName>
        <shortName evidence="16">Pol IV</shortName>
        <ecNumber evidence="16">2.7.7.7</ecNumber>
    </recommendedName>
</protein>
<name>A0A166IPA3_9MICO</name>
<dbReference type="SUPFAM" id="SSF100879">
    <property type="entry name" value="Lesion bypass DNA polymerase (Y-family), little finger domain"/>
    <property type="match status" value="1"/>
</dbReference>
<dbReference type="PATRIC" id="fig|1671680.3.peg.208"/>
<keyword evidence="13 16" id="KW-0234">DNA repair</keyword>
<dbReference type="GO" id="GO:0006261">
    <property type="term" value="P:DNA-templated DNA replication"/>
    <property type="evidence" value="ECO:0007669"/>
    <property type="project" value="UniProtKB-UniRule"/>
</dbReference>
<dbReference type="InterPro" id="IPR043502">
    <property type="entry name" value="DNA/RNA_pol_sf"/>
</dbReference>
<dbReference type="EC" id="2.7.7.7" evidence="16"/>
<dbReference type="KEGG" id="rte:GSU10_08085"/>
<dbReference type="Pfam" id="PF11799">
    <property type="entry name" value="IMS_C"/>
    <property type="match status" value="1"/>
</dbReference>
<dbReference type="InterPro" id="IPR043128">
    <property type="entry name" value="Rev_trsase/Diguanyl_cyclase"/>
</dbReference>
<dbReference type="InterPro" id="IPR001126">
    <property type="entry name" value="UmuC"/>
</dbReference>
<feature type="binding site" evidence="16">
    <location>
        <position position="121"/>
    </location>
    <ligand>
        <name>Mg(2+)</name>
        <dbReference type="ChEBI" id="CHEBI:18420"/>
    </ligand>
</feature>
<evidence type="ECO:0000313" key="20">
    <source>
        <dbReference type="EMBL" id="QHC55599.1"/>
    </source>
</evidence>
<comment type="catalytic activity">
    <reaction evidence="15 16">
        <text>DNA(n) + a 2'-deoxyribonucleoside 5'-triphosphate = DNA(n+1) + diphosphate</text>
        <dbReference type="Rhea" id="RHEA:22508"/>
        <dbReference type="Rhea" id="RHEA-COMP:17339"/>
        <dbReference type="Rhea" id="RHEA-COMP:17340"/>
        <dbReference type="ChEBI" id="CHEBI:33019"/>
        <dbReference type="ChEBI" id="CHEBI:61560"/>
        <dbReference type="ChEBI" id="CHEBI:173112"/>
        <dbReference type="EC" id="2.7.7.7"/>
    </reaction>
</comment>
<keyword evidence="4 16" id="KW-0963">Cytoplasm</keyword>
<dbReference type="Proteomes" id="UP000465031">
    <property type="component" value="Chromosome"/>
</dbReference>
<evidence type="ECO:0000256" key="6">
    <source>
        <dbReference type="ARBA" id="ARBA00022695"/>
    </source>
</evidence>
<dbReference type="SUPFAM" id="SSF56672">
    <property type="entry name" value="DNA/RNA polymerases"/>
    <property type="match status" value="1"/>
</dbReference>
<dbReference type="GO" id="GO:0009432">
    <property type="term" value="P:SOS response"/>
    <property type="evidence" value="ECO:0007669"/>
    <property type="project" value="TreeGrafter"/>
</dbReference>
<dbReference type="InterPro" id="IPR036775">
    <property type="entry name" value="DNA_pol_Y-fam_lit_finger_sf"/>
</dbReference>
<dbReference type="CDD" id="cd03586">
    <property type="entry name" value="PolY_Pol_IV_kappa"/>
    <property type="match status" value="1"/>
</dbReference>
<keyword evidence="3 16" id="KW-0515">Mutator protein</keyword>
<evidence type="ECO:0000256" key="16">
    <source>
        <dbReference type="HAMAP-Rule" id="MF_01113"/>
    </source>
</evidence>
<evidence type="ECO:0000259" key="18">
    <source>
        <dbReference type="PROSITE" id="PS50173"/>
    </source>
</evidence>
<dbReference type="NCBIfam" id="NF003015">
    <property type="entry name" value="PRK03858.1"/>
    <property type="match status" value="1"/>
</dbReference>
<organism evidence="19 21">
    <name type="scientific">Rathayibacter tanaceti</name>
    <dbReference type="NCBI Taxonomy" id="1671680"/>
    <lineage>
        <taxon>Bacteria</taxon>
        <taxon>Bacillati</taxon>
        <taxon>Actinomycetota</taxon>
        <taxon>Actinomycetes</taxon>
        <taxon>Micrococcales</taxon>
        <taxon>Microbacteriaceae</taxon>
        <taxon>Rathayibacter</taxon>
    </lineage>
</organism>
<dbReference type="EMBL" id="LIIN01000003">
    <property type="protein sequence ID" value="KZX22705.1"/>
    <property type="molecule type" value="Genomic_DNA"/>
</dbReference>
<evidence type="ECO:0000256" key="1">
    <source>
        <dbReference type="ARBA" id="ARBA00004496"/>
    </source>
</evidence>
<feature type="compositionally biased region" description="Polar residues" evidence="17">
    <location>
        <begin position="417"/>
        <end position="426"/>
    </location>
</feature>
<evidence type="ECO:0000256" key="14">
    <source>
        <dbReference type="ARBA" id="ARBA00025589"/>
    </source>
</evidence>
<feature type="active site" evidence="16">
    <location>
        <position position="122"/>
    </location>
</feature>
<evidence type="ECO:0000313" key="21">
    <source>
        <dbReference type="Proteomes" id="UP000076717"/>
    </source>
</evidence>
<dbReference type="PANTHER" id="PTHR11076">
    <property type="entry name" value="DNA REPAIR POLYMERASE UMUC / TRANSFERASE FAMILY MEMBER"/>
    <property type="match status" value="1"/>
</dbReference>
<dbReference type="GO" id="GO:0042276">
    <property type="term" value="P:error-prone translesion synthesis"/>
    <property type="evidence" value="ECO:0007669"/>
    <property type="project" value="TreeGrafter"/>
</dbReference>
<comment type="subunit">
    <text evidence="16">Monomer.</text>
</comment>
<sequence>MSKQDGTGRRITAEALDDPRASILHIDMDAFFASVELLERPDLRGRPVIVGHVGARSVVTAATYEARRYGVNSAMPMAVALRRCPQAVVLEPHMERYRDASRRVMAIFDSFTPLVERLSIDEAFLDVAGARRLSGSPFAIGTEIRRRVHAELGLTCSVGIASTKFVAKLASSRSKPDGLLVVPSDGVRDFLDPLPVSALWGVGASTEEALMRRGLRTVGDVSTTPLASLVAALGEATGRRLHALANGVDPRPVDTRQIEKSAGHEITFADDVADDELVRREMLRLCDKVAVRMRRSGVRCRTVAVKVRFGDFSTVTRSRTLTEATDVARVLYEASSALLEAANPLRRPVRLIGVRGEQLVEGDDVAFSLWSDSDDWRDAELAVDGVSARFGSGAVRPASLLSRSAPESAKGIDLSDTLATRSRSSD</sequence>
<dbReference type="Pfam" id="PF00817">
    <property type="entry name" value="IMS"/>
    <property type="match status" value="1"/>
</dbReference>
<dbReference type="InterPro" id="IPR022880">
    <property type="entry name" value="DNApol_IV"/>
</dbReference>
<proteinExistence type="inferred from homology"/>
<dbReference type="AlphaFoldDB" id="A0A166IPA3"/>
<feature type="site" description="Substrate discrimination" evidence="16">
    <location>
        <position position="32"/>
    </location>
</feature>
<dbReference type="RefSeq" id="WP_082844907.1">
    <property type="nucleotide sequence ID" value="NZ_CP047186.1"/>
</dbReference>
<keyword evidence="8 16" id="KW-0479">Metal-binding</keyword>
<reference evidence="20" key="2">
    <citation type="submission" date="2019-12" db="EMBL/GenBank/DDBJ databases">
        <title>Complete and Draft Genome Sequences of New Strains and Members of Some Known Species of the Genus Rathayibacter isolated from Plants.</title>
        <authorList>
            <person name="Tarlachkov S.V."/>
            <person name="Starodumova I.P."/>
            <person name="Dorofeeva L.V."/>
            <person name="Prisyazhnaya N.V."/>
            <person name="Leyn S.A."/>
            <person name="Zlamal J.E."/>
            <person name="Elane M.L."/>
            <person name="Osterman A.L."/>
            <person name="Nadler S.A."/>
            <person name="Subbotin S.A."/>
            <person name="Evtushenko L.I."/>
        </authorList>
    </citation>
    <scope>NUCLEOTIDE SEQUENCE</scope>
    <source>
        <strain evidence="20">VKM Ac-2761</strain>
    </source>
</reference>
<evidence type="ECO:0000256" key="4">
    <source>
        <dbReference type="ARBA" id="ARBA00022490"/>
    </source>
</evidence>
<dbReference type="InterPro" id="IPR053848">
    <property type="entry name" value="IMS_HHH_1"/>
</dbReference>
<dbReference type="NCBIfam" id="NF002677">
    <property type="entry name" value="PRK02406.1"/>
    <property type="match status" value="1"/>
</dbReference>
<evidence type="ECO:0000256" key="5">
    <source>
        <dbReference type="ARBA" id="ARBA00022679"/>
    </source>
</evidence>
<evidence type="ECO:0000256" key="3">
    <source>
        <dbReference type="ARBA" id="ARBA00022457"/>
    </source>
</evidence>
<dbReference type="Gene3D" id="1.10.150.20">
    <property type="entry name" value="5' to 3' exonuclease, C-terminal subdomain"/>
    <property type="match status" value="1"/>
</dbReference>
<evidence type="ECO:0000256" key="2">
    <source>
        <dbReference type="ARBA" id="ARBA00010945"/>
    </source>
</evidence>
<evidence type="ECO:0000256" key="9">
    <source>
        <dbReference type="ARBA" id="ARBA00022763"/>
    </source>
</evidence>
<dbReference type="EMBL" id="CP047186">
    <property type="protein sequence ID" value="QHC55599.1"/>
    <property type="molecule type" value="Genomic_DNA"/>
</dbReference>
<comment type="function">
    <text evidence="14 16">Poorly processive, error-prone DNA polymerase involved in untargeted mutagenesis. Copies undamaged DNA at stalled replication forks, which arise in vivo from mismatched or misaligned primer ends. These misaligned primers can be extended by PolIV. Exhibits no 3'-5' exonuclease (proofreading) activity. May be involved in translesional synthesis, in conjunction with the beta clamp from PolIII.</text>
</comment>
<keyword evidence="9 16" id="KW-0227">DNA damage</keyword>
<dbReference type="OrthoDB" id="9808813at2"/>
<keyword evidence="7 16" id="KW-0235">DNA replication</keyword>
<keyword evidence="5 16" id="KW-0808">Transferase</keyword>
<dbReference type="Proteomes" id="UP000076717">
    <property type="component" value="Unassembled WGS sequence"/>
</dbReference>
<accession>A0A166IPA3</accession>
<dbReference type="PROSITE" id="PS50173">
    <property type="entry name" value="UMUC"/>
    <property type="match status" value="1"/>
</dbReference>